<comment type="caution">
    <text evidence="1">The sequence shown here is derived from an EMBL/GenBank/DDBJ whole genome shotgun (WGS) entry which is preliminary data.</text>
</comment>
<dbReference type="Gene3D" id="2.160.20.80">
    <property type="entry name" value="E3 ubiquitin-protein ligase SopA"/>
    <property type="match status" value="1"/>
</dbReference>
<dbReference type="EMBL" id="JBHUFW010000011">
    <property type="protein sequence ID" value="MFD1863830.1"/>
    <property type="molecule type" value="Genomic_DNA"/>
</dbReference>
<proteinExistence type="predicted"/>
<sequence length="283" mass="31149">MVNDPKQIRDRSTLRADCSRCAALCCVGLAYAASADFAFSKKAGVPCPNLQPDFRCGIHSELRRSGFKGCTVFDCFGSGQKMVQETFRGLDWRSSPDTAAKMFRVFPLMTQLHEILWYLAEAIESGPPEPLAGKLVQLEEETERLTSLGPEGILGVDIEAHRQEVSALLMETSGVVRKRFKKSKKKLDRRNADLMGAELKGSDFSGVDFRGAYFIAANLRKANFTSADLLGADFRDADISGADLSMSLFLTQSQANAAIGDCITKLPAQLDRPAHWAKKPRDF</sequence>
<dbReference type="PANTHER" id="PTHR14136">
    <property type="entry name" value="BTB_POZ DOMAIN-CONTAINING PROTEIN KCTD9"/>
    <property type="match status" value="1"/>
</dbReference>
<dbReference type="InterPro" id="IPR001646">
    <property type="entry name" value="5peptide_repeat"/>
</dbReference>
<organism evidence="1 2">
    <name type="scientific">Planococcus chinensis</name>
    <dbReference type="NCBI Taxonomy" id="272917"/>
    <lineage>
        <taxon>Bacteria</taxon>
        <taxon>Bacillati</taxon>
        <taxon>Bacillota</taxon>
        <taxon>Bacilli</taxon>
        <taxon>Bacillales</taxon>
        <taxon>Caryophanaceae</taxon>
        <taxon>Planococcus</taxon>
    </lineage>
</organism>
<dbReference type="SUPFAM" id="SSF141571">
    <property type="entry name" value="Pentapeptide repeat-like"/>
    <property type="match status" value="1"/>
</dbReference>
<accession>A0ABW4QJR5</accession>
<name>A0ABW4QJR5_9BACL</name>
<gene>
    <name evidence="1" type="ORF">ACFSDB_13050</name>
</gene>
<reference evidence="2" key="1">
    <citation type="journal article" date="2019" name="Int. J. Syst. Evol. Microbiol.">
        <title>The Global Catalogue of Microorganisms (GCM) 10K type strain sequencing project: providing services to taxonomists for standard genome sequencing and annotation.</title>
        <authorList>
            <consortium name="The Broad Institute Genomics Platform"/>
            <consortium name="The Broad Institute Genome Sequencing Center for Infectious Disease"/>
            <person name="Wu L."/>
            <person name="Ma J."/>
        </authorList>
    </citation>
    <scope>NUCLEOTIDE SEQUENCE [LARGE SCALE GENOMIC DNA]</scope>
    <source>
        <strain evidence="2">CGMCC 1.15475</strain>
    </source>
</reference>
<protein>
    <submittedName>
        <fullName evidence="1">Pentapeptide repeat-containing protein</fullName>
    </submittedName>
</protein>
<dbReference type="Proteomes" id="UP001597273">
    <property type="component" value="Unassembled WGS sequence"/>
</dbReference>
<dbReference type="PANTHER" id="PTHR14136:SF17">
    <property type="entry name" value="BTB_POZ DOMAIN-CONTAINING PROTEIN KCTD9"/>
    <property type="match status" value="1"/>
</dbReference>
<evidence type="ECO:0000313" key="1">
    <source>
        <dbReference type="EMBL" id="MFD1863830.1"/>
    </source>
</evidence>
<dbReference type="RefSeq" id="WP_204890238.1">
    <property type="nucleotide sequence ID" value="NZ_JBHUFW010000011.1"/>
</dbReference>
<keyword evidence="2" id="KW-1185">Reference proteome</keyword>
<dbReference type="InterPro" id="IPR051082">
    <property type="entry name" value="Pentapeptide-BTB/POZ_domain"/>
</dbReference>
<dbReference type="Pfam" id="PF00805">
    <property type="entry name" value="Pentapeptide"/>
    <property type="match status" value="1"/>
</dbReference>
<evidence type="ECO:0000313" key="2">
    <source>
        <dbReference type="Proteomes" id="UP001597273"/>
    </source>
</evidence>